<dbReference type="AlphaFoldDB" id="A0A1G4RVU7"/>
<evidence type="ECO:0000256" key="1">
    <source>
        <dbReference type="SAM" id="Phobius"/>
    </source>
</evidence>
<evidence type="ECO:0008006" key="4">
    <source>
        <dbReference type="Google" id="ProtNLM"/>
    </source>
</evidence>
<dbReference type="Gene3D" id="2.40.50.100">
    <property type="match status" value="1"/>
</dbReference>
<reference evidence="2 3" key="1">
    <citation type="submission" date="2016-10" db="EMBL/GenBank/DDBJ databases">
        <authorList>
            <person name="de Groot N.N."/>
        </authorList>
    </citation>
    <scope>NUCLEOTIDE SEQUENCE [LARGE SCALE GENOMIC DNA]</scope>
    <source>
        <strain evidence="2 3">CGMCC 1.3401</strain>
    </source>
</reference>
<name>A0A1G4RVU7_9HYPH</name>
<dbReference type="EMBL" id="FMTM01000004">
    <property type="protein sequence ID" value="SCW60994.1"/>
    <property type="molecule type" value="Genomic_DNA"/>
</dbReference>
<keyword evidence="1" id="KW-0812">Transmembrane</keyword>
<evidence type="ECO:0000313" key="3">
    <source>
        <dbReference type="Proteomes" id="UP000199542"/>
    </source>
</evidence>
<sequence length="331" mass="35214">MNAPADITVEISDRTFLVLGLSSSGLIVPLVQELLGFGGIARVAMVKGGMAWKGDVLVRAEQSGDEINLALTGGPEQYLRLVSALNWYGGRNPSFADRFADTIPPDVRSASAGLGRFAKLAGLGVVAIVLIGLIFQLTSQRSMSAASQMAYVAMPGAELDSHTAGEVVYVKNAGKVAKGEFFAALKTSQDYTKFLEASNGGEISAQAVAPQDYVRKGTPVVRLSDEGARPYVAAYVKLTDVVIALNAAEARIEFPKSGRTVSVPIDARNYVNSTKVLTDEDGKALAEINVRIPDGVDIPVDEPVIVKFQRSVWSPSVMLPQWLKTVSSLLS</sequence>
<keyword evidence="1" id="KW-0472">Membrane</keyword>
<gene>
    <name evidence="2" type="ORF">SAMN02927900_03077</name>
</gene>
<evidence type="ECO:0000313" key="2">
    <source>
        <dbReference type="EMBL" id="SCW60994.1"/>
    </source>
</evidence>
<proteinExistence type="predicted"/>
<feature type="transmembrane region" description="Helical" evidence="1">
    <location>
        <begin position="117"/>
        <end position="137"/>
    </location>
</feature>
<organism evidence="2 3">
    <name type="scientific">Rhizobium mongolense subsp. loessense</name>
    <dbReference type="NCBI Taxonomy" id="158890"/>
    <lineage>
        <taxon>Bacteria</taxon>
        <taxon>Pseudomonadati</taxon>
        <taxon>Pseudomonadota</taxon>
        <taxon>Alphaproteobacteria</taxon>
        <taxon>Hyphomicrobiales</taxon>
        <taxon>Rhizobiaceae</taxon>
        <taxon>Rhizobium/Agrobacterium group</taxon>
        <taxon>Rhizobium</taxon>
    </lineage>
</organism>
<dbReference type="Proteomes" id="UP000199542">
    <property type="component" value="Unassembled WGS sequence"/>
</dbReference>
<protein>
    <recommendedName>
        <fullName evidence="4">HlyD family secretion protein</fullName>
    </recommendedName>
</protein>
<accession>A0A1G4RVU7</accession>
<keyword evidence="1" id="KW-1133">Transmembrane helix</keyword>